<evidence type="ECO:0000256" key="4">
    <source>
        <dbReference type="SAM" id="SignalP"/>
    </source>
</evidence>
<evidence type="ECO:0000313" key="6">
    <source>
        <dbReference type="EMBL" id="KAK1440028.1"/>
    </source>
</evidence>
<dbReference type="EMBL" id="JAUHHV010000001">
    <property type="protein sequence ID" value="KAK1440028.1"/>
    <property type="molecule type" value="Genomic_DNA"/>
</dbReference>
<keyword evidence="7" id="KW-1185">Reference proteome</keyword>
<dbReference type="PANTHER" id="PTHR35496">
    <property type="entry name" value="2S SEED STORAGE PROTEIN 1-RELATED"/>
    <property type="match status" value="1"/>
</dbReference>
<dbReference type="Gene3D" id="1.10.110.10">
    <property type="entry name" value="Plant lipid-transfer and hydrophobic proteins"/>
    <property type="match status" value="1"/>
</dbReference>
<feature type="chain" id="PRO_5042135475" description="Bifunctional inhibitor/plant lipid transfer protein/seed storage helical domain-containing protein" evidence="4">
    <location>
        <begin position="16"/>
        <end position="147"/>
    </location>
</feature>
<evidence type="ECO:0000313" key="7">
    <source>
        <dbReference type="Proteomes" id="UP001229421"/>
    </source>
</evidence>
<dbReference type="SUPFAM" id="SSF47699">
    <property type="entry name" value="Bifunctional inhibitor/lipid-transfer protein/seed storage 2S albumin"/>
    <property type="match status" value="1"/>
</dbReference>
<proteinExistence type="inferred from homology"/>
<evidence type="ECO:0000256" key="3">
    <source>
        <dbReference type="ARBA" id="ARBA00023129"/>
    </source>
</evidence>
<accession>A0AAD8PAV3</accession>
<evidence type="ECO:0000259" key="5">
    <source>
        <dbReference type="Pfam" id="PF00234"/>
    </source>
</evidence>
<feature type="signal peptide" evidence="4">
    <location>
        <begin position="1"/>
        <end position="15"/>
    </location>
</feature>
<dbReference type="Proteomes" id="UP001229421">
    <property type="component" value="Unassembled WGS sequence"/>
</dbReference>
<comment type="caution">
    <text evidence="6">The sequence shown here is derived from an EMBL/GenBank/DDBJ whole genome shotgun (WGS) entry which is preliminary data.</text>
</comment>
<keyword evidence="4" id="KW-0732">Signal</keyword>
<gene>
    <name evidence="6" type="ORF">QVD17_05853</name>
</gene>
<feature type="domain" description="Bifunctional inhibitor/plant lipid transfer protein/seed storage helical" evidence="5">
    <location>
        <begin position="68"/>
        <end position="134"/>
    </location>
</feature>
<protein>
    <recommendedName>
        <fullName evidence="5">Bifunctional inhibitor/plant lipid transfer protein/seed storage helical domain-containing protein</fullName>
    </recommendedName>
</protein>
<dbReference type="GO" id="GO:0045735">
    <property type="term" value="F:nutrient reservoir activity"/>
    <property type="evidence" value="ECO:0007669"/>
    <property type="project" value="UniProtKB-KW"/>
</dbReference>
<reference evidence="6" key="1">
    <citation type="journal article" date="2023" name="bioRxiv">
        <title>Improved chromosome-level genome assembly for marigold (Tagetes erecta).</title>
        <authorList>
            <person name="Jiang F."/>
            <person name="Yuan L."/>
            <person name="Wang S."/>
            <person name="Wang H."/>
            <person name="Xu D."/>
            <person name="Wang A."/>
            <person name="Fan W."/>
        </authorList>
    </citation>
    <scope>NUCLEOTIDE SEQUENCE</scope>
    <source>
        <strain evidence="6">WSJ</strain>
        <tissue evidence="6">Leaf</tissue>
    </source>
</reference>
<comment type="similarity">
    <text evidence="1">Belongs to the 2S seed storage albumins family.</text>
</comment>
<keyword evidence="2" id="KW-0758">Storage protein</keyword>
<dbReference type="InterPro" id="IPR036312">
    <property type="entry name" value="Bifun_inhib/LTP/seed_sf"/>
</dbReference>
<dbReference type="Pfam" id="PF00234">
    <property type="entry name" value="Tryp_alpha_amyl"/>
    <property type="match status" value="1"/>
</dbReference>
<dbReference type="PANTHER" id="PTHR35496:SF4">
    <property type="entry name" value="2S SULFUR-RICH SEED STORAGE PROTEIN 2-LIKE"/>
    <property type="match status" value="1"/>
</dbReference>
<evidence type="ECO:0000256" key="2">
    <source>
        <dbReference type="ARBA" id="ARBA00022761"/>
    </source>
</evidence>
<dbReference type="AlphaFoldDB" id="A0AAD8PAV3"/>
<organism evidence="6 7">
    <name type="scientific">Tagetes erecta</name>
    <name type="common">African marigold</name>
    <dbReference type="NCBI Taxonomy" id="13708"/>
    <lineage>
        <taxon>Eukaryota</taxon>
        <taxon>Viridiplantae</taxon>
        <taxon>Streptophyta</taxon>
        <taxon>Embryophyta</taxon>
        <taxon>Tracheophyta</taxon>
        <taxon>Spermatophyta</taxon>
        <taxon>Magnoliopsida</taxon>
        <taxon>eudicotyledons</taxon>
        <taxon>Gunneridae</taxon>
        <taxon>Pentapetalae</taxon>
        <taxon>asterids</taxon>
        <taxon>campanulids</taxon>
        <taxon>Asterales</taxon>
        <taxon>Asteraceae</taxon>
        <taxon>Asteroideae</taxon>
        <taxon>Heliantheae alliance</taxon>
        <taxon>Tageteae</taxon>
        <taxon>Tagetes</taxon>
    </lineage>
</organism>
<sequence length="147" mass="16318">MGVLLMVSVLTEASTKTIVTTTFEQKPQKASGDCYTQVMRHGVLNQCALYLIDTVKEVEISKGSGRIMKSAEEQKQLCCMELIKLQEVVDEECMCLGITITVLSDPVWTKLSDMINEAMTIAKTLPTQCKLSSHPINPKTSSRNLYI</sequence>
<name>A0AAD8PAV3_TARER</name>
<dbReference type="InterPro" id="IPR016140">
    <property type="entry name" value="Bifunc_inhib/LTP/seed_store"/>
</dbReference>
<keyword evidence="3" id="KW-0708">Seed storage protein</keyword>
<evidence type="ECO:0000256" key="1">
    <source>
        <dbReference type="ARBA" id="ARBA00008262"/>
    </source>
</evidence>
<dbReference type="InterPro" id="IPR000617">
    <property type="entry name" value="Napin/2SS/CON"/>
</dbReference>